<gene>
    <name evidence="2" type="ORF">ED733_003590</name>
</gene>
<dbReference type="AlphaFoldDB" id="A0A5C6G7W0"/>
<name>A0A5C6G7W0_METRR</name>
<organism evidence="2 3">
    <name type="scientific">Metarhizium rileyi (strain RCEF 4871)</name>
    <name type="common">Nomuraea rileyi</name>
    <dbReference type="NCBI Taxonomy" id="1649241"/>
    <lineage>
        <taxon>Eukaryota</taxon>
        <taxon>Fungi</taxon>
        <taxon>Dikarya</taxon>
        <taxon>Ascomycota</taxon>
        <taxon>Pezizomycotina</taxon>
        <taxon>Sordariomycetes</taxon>
        <taxon>Hypocreomycetidae</taxon>
        <taxon>Hypocreales</taxon>
        <taxon>Clavicipitaceae</taxon>
        <taxon>Metarhizium</taxon>
    </lineage>
</organism>
<evidence type="ECO:0000313" key="2">
    <source>
        <dbReference type="EMBL" id="TWU73409.1"/>
    </source>
</evidence>
<reference evidence="3" key="1">
    <citation type="submission" date="2018-12" db="EMBL/GenBank/DDBJ databases">
        <title>The complete genome of Metarhizium rileyi, a key fungal pathogen of Lepidoptera.</title>
        <authorList>
            <person name="Binneck E."/>
            <person name="Lastra C.C.L."/>
            <person name="Sosa-Gomez D.R."/>
        </authorList>
    </citation>
    <scope>NUCLEOTIDE SEQUENCE [LARGE SCALE GENOMIC DNA]</scope>
    <source>
        <strain evidence="3">Cep018-CH2</strain>
    </source>
</reference>
<comment type="caution">
    <text evidence="2">The sequence shown here is derived from an EMBL/GenBank/DDBJ whole genome shotgun (WGS) entry which is preliminary data.</text>
</comment>
<protein>
    <submittedName>
        <fullName evidence="2">Uncharacterized protein</fullName>
    </submittedName>
</protein>
<evidence type="ECO:0000313" key="3">
    <source>
        <dbReference type="Proteomes" id="UP000317257"/>
    </source>
</evidence>
<dbReference type="EMBL" id="SBHS01000018">
    <property type="protein sequence ID" value="TWU73409.1"/>
    <property type="molecule type" value="Genomic_DNA"/>
</dbReference>
<dbReference type="Proteomes" id="UP000317257">
    <property type="component" value="Unassembled WGS sequence"/>
</dbReference>
<evidence type="ECO:0000256" key="1">
    <source>
        <dbReference type="SAM" id="MobiDB-lite"/>
    </source>
</evidence>
<feature type="region of interest" description="Disordered" evidence="1">
    <location>
        <begin position="1"/>
        <end position="25"/>
    </location>
</feature>
<proteinExistence type="predicted"/>
<accession>A0A5C6G7W0</accession>
<sequence length="289" mass="33050">MDYHISPANPPSSPAEPEYLPAMAGPGVTDLTQRLNSCLLCADENSLMKGIETSPPIPKASIRSWRRSRPSEQAWLQAIDQTDLLSHLDDMKMKCERQITSSSSEMDKSIFANQAVCFDSYTKEQPYFVPASSISEFNGPVYPEWEPEICAVFIDRWRKNHIKRRSARLRSHKDLWELVCRMDFAIEALIQLDGCLSEMKKRNDFRLYLKVKETTESMLLQEIFTYARYIVNKLYMERPGLDAALYTLRELQDCLYSVSHSSWPCGHTNGACGSRPKTANSAKIVQFQS</sequence>